<evidence type="ECO:0000259" key="11">
    <source>
        <dbReference type="Pfam" id="PF17432"/>
    </source>
</evidence>
<evidence type="ECO:0000256" key="1">
    <source>
        <dbReference type="ARBA" id="ARBA00001947"/>
    </source>
</evidence>
<evidence type="ECO:0000313" key="13">
    <source>
        <dbReference type="EMBL" id="KAL1507664.1"/>
    </source>
</evidence>
<comment type="similarity">
    <text evidence="2">Belongs to the peptidase M1 family.</text>
</comment>
<feature type="domain" description="Aminopeptidase N-like N-terminal" evidence="12">
    <location>
        <begin position="66"/>
        <end position="221"/>
    </location>
</feature>
<dbReference type="InterPro" id="IPR037144">
    <property type="entry name" value="Peptidase_M1_pepN_C_sf"/>
</dbReference>
<dbReference type="PANTHER" id="PTHR46322">
    <property type="entry name" value="PUROMYCIN-SENSITIVE AMINOPEPTIDASE"/>
    <property type="match status" value="1"/>
</dbReference>
<dbReference type="FunFam" id="2.60.40.1840:FF:000001">
    <property type="entry name" value="Aminopeptidase N"/>
    <property type="match status" value="1"/>
</dbReference>
<dbReference type="InterPro" id="IPR035414">
    <property type="entry name" value="Peptidase_M1_pepN_Ig-like"/>
</dbReference>
<dbReference type="Gene3D" id="3.30.2010.30">
    <property type="match status" value="1"/>
</dbReference>
<evidence type="ECO:0000256" key="2">
    <source>
        <dbReference type="ARBA" id="ARBA00010136"/>
    </source>
</evidence>
<dbReference type="Gene3D" id="1.10.390.10">
    <property type="entry name" value="Neutral Protease Domain 2"/>
    <property type="match status" value="1"/>
</dbReference>
<dbReference type="GO" id="GO:0006508">
    <property type="term" value="P:proteolysis"/>
    <property type="evidence" value="ECO:0007669"/>
    <property type="project" value="UniProtKB-KW"/>
</dbReference>
<keyword evidence="8" id="KW-0482">Metalloprotease</keyword>
<feature type="domain" description="Peptidase M1 alanyl aminopeptidase C-terminal" evidence="11">
    <location>
        <begin position="576"/>
        <end position="906"/>
    </location>
</feature>
<dbReference type="Pfam" id="PF11940">
    <property type="entry name" value="DUF3458"/>
    <property type="match status" value="1"/>
</dbReference>
<keyword evidence="6" id="KW-0378">Hydrolase</keyword>
<dbReference type="PANTHER" id="PTHR46322:SF1">
    <property type="entry name" value="PUROMYCIN-SENSITIVE AMINOPEPTIDASE"/>
    <property type="match status" value="1"/>
</dbReference>
<evidence type="ECO:0000256" key="6">
    <source>
        <dbReference type="ARBA" id="ARBA00022801"/>
    </source>
</evidence>
<comment type="cofactor">
    <cofactor evidence="1">
        <name>Zn(2+)</name>
        <dbReference type="ChEBI" id="CHEBI:29105"/>
    </cofactor>
</comment>
<dbReference type="InterPro" id="IPR045357">
    <property type="entry name" value="Aminopeptidase_N-like_N"/>
</dbReference>
<dbReference type="InterPro" id="IPR042097">
    <property type="entry name" value="Aminopeptidase_N-like_N_sf"/>
</dbReference>
<dbReference type="InterPro" id="IPR027268">
    <property type="entry name" value="Peptidase_M4/M1_CTD_sf"/>
</dbReference>
<dbReference type="GO" id="GO:0004177">
    <property type="term" value="F:aminopeptidase activity"/>
    <property type="evidence" value="ECO:0007669"/>
    <property type="project" value="UniProtKB-KW"/>
</dbReference>
<dbReference type="SUPFAM" id="SSF55486">
    <property type="entry name" value="Metalloproteases ('zincins'), catalytic domain"/>
    <property type="match status" value="1"/>
</dbReference>
<sequence length="907" mass="101366">MAPPRLALGIAAAAAAVAAYWAYRKLRSKKAASDGKVLRSAYAPPPYTIEHVDLDFILTEAEAVVYSTLRVKSNHAAGGPLYLDGEDLELRSISLDGVPLQEGTGYTRGEEGLTVLSPPAKPLPFELKIVVATKPQDNTQLSGLYKTSGNYCTQCEAVGFRRITYFLDRPDVMSTYKVRVEADKKLYPILLSNGNEVGRGDLPAGRHWAAFEDPFKKPCYLFALVAAKLEGIESEFTTCSGRKVRLYIWSESENKDQLDWAMQSLKDSMAWDERKYGREYDLDVFHIVAVNDFNMGAMENKGLNVFNTACVLAKQSTATDDDYERVQGVVAHEYFHNWTGNRVTCRDWFQLTLKEGLTVYRDQTFSADMTSPAVQRIENVRVMRSHQFVEDSGPMAHPIRPESYLAIDNFYTLTVYEKGAEVIRMYHTLLGEEGFRKGTDLYFDRHDGCAVTCDDFRAAMADANGRDLTQFERWYTQAGTPTVKAAGAYDGATKTYTLTLSQSTPPTPGQPTKLPLHIPVRIKLLDRKGGALLPERILELTEASQTFVFNSIASEPVLSLLRGFSAPVKLDFPLSDETLAFLAAHDDDPFNRWDASQQLGKRVLLALVAEWQVADRQSRQQLELPDAFVATFKATLAASLDASLKAYSLALPDYSVLAQDMSPIDPDALIAVLRFARRSLGQRMRKELLAMYESLTSPNEKFSVAPSEVGRRRLRNVCLDFLAAGGDEQSLQMCRKHFHAATTMTDRLAAFKALAPFPSEALDEVQSIFYERAKANNEALVINKWFAVQASTYSTDALEKVKALTKHEAFDGTNPNRVRSVINTFAALNPAAFHDLSGSGYEYIGTQVLDLDKRNPQVASRLCNNFRDWKKYNQKRQALMKAQLVRIRDCKTVSKDVFEIASRSLEG</sequence>
<name>A0AB34IX24_PRYPA</name>
<keyword evidence="7" id="KW-0862">Zinc</keyword>
<dbReference type="Gene3D" id="2.60.40.1730">
    <property type="entry name" value="tricorn interacting facor f3 domain"/>
    <property type="match status" value="1"/>
</dbReference>
<dbReference type="GO" id="GO:0008237">
    <property type="term" value="F:metallopeptidase activity"/>
    <property type="evidence" value="ECO:0007669"/>
    <property type="project" value="UniProtKB-KW"/>
</dbReference>
<dbReference type="Pfam" id="PF01433">
    <property type="entry name" value="Peptidase_M1"/>
    <property type="match status" value="1"/>
</dbReference>
<reference evidence="13 14" key="1">
    <citation type="journal article" date="2024" name="Science">
        <title>Giant polyketide synthase enzymes in the biosynthesis of giant marine polyether toxins.</title>
        <authorList>
            <person name="Fallon T.R."/>
            <person name="Shende V.V."/>
            <person name="Wierzbicki I.H."/>
            <person name="Pendleton A.L."/>
            <person name="Watervoot N.F."/>
            <person name="Auber R.P."/>
            <person name="Gonzalez D.J."/>
            <person name="Wisecaver J.H."/>
            <person name="Moore B.S."/>
        </authorList>
    </citation>
    <scope>NUCLEOTIDE SEQUENCE [LARGE SCALE GENOMIC DNA]</scope>
    <source>
        <strain evidence="13 14">12B1</strain>
    </source>
</reference>
<evidence type="ECO:0000313" key="14">
    <source>
        <dbReference type="Proteomes" id="UP001515480"/>
    </source>
</evidence>
<dbReference type="FunFam" id="1.10.390.10:FF:000002">
    <property type="entry name" value="Aminopeptidase N"/>
    <property type="match status" value="1"/>
</dbReference>
<evidence type="ECO:0000256" key="4">
    <source>
        <dbReference type="ARBA" id="ARBA00022670"/>
    </source>
</evidence>
<dbReference type="Pfam" id="PF17432">
    <property type="entry name" value="DUF3458_C"/>
    <property type="match status" value="1"/>
</dbReference>
<dbReference type="Gene3D" id="2.60.40.1840">
    <property type="match status" value="1"/>
</dbReference>
<comment type="caution">
    <text evidence="13">The sequence shown here is derived from an EMBL/GenBank/DDBJ whole genome shotgun (WGS) entry which is preliminary data.</text>
</comment>
<evidence type="ECO:0000256" key="7">
    <source>
        <dbReference type="ARBA" id="ARBA00022833"/>
    </source>
</evidence>
<evidence type="ECO:0000256" key="3">
    <source>
        <dbReference type="ARBA" id="ARBA00022438"/>
    </source>
</evidence>
<gene>
    <name evidence="13" type="ORF">AB1Y20_007280</name>
</gene>
<proteinExistence type="inferred from homology"/>
<dbReference type="SUPFAM" id="SSF63737">
    <property type="entry name" value="Leukotriene A4 hydrolase N-terminal domain"/>
    <property type="match status" value="1"/>
</dbReference>
<evidence type="ECO:0000256" key="8">
    <source>
        <dbReference type="ARBA" id="ARBA00023049"/>
    </source>
</evidence>
<dbReference type="InterPro" id="IPR038438">
    <property type="entry name" value="PepN_Ig-like_sf"/>
</dbReference>
<dbReference type="Pfam" id="PF17900">
    <property type="entry name" value="Peptidase_M1_N"/>
    <property type="match status" value="1"/>
</dbReference>
<dbReference type="PRINTS" id="PR00756">
    <property type="entry name" value="ALADIPTASE"/>
</dbReference>
<dbReference type="EMBL" id="JBGBPQ010000017">
    <property type="protein sequence ID" value="KAL1507664.1"/>
    <property type="molecule type" value="Genomic_DNA"/>
</dbReference>
<dbReference type="Gene3D" id="1.25.50.10">
    <property type="entry name" value="Peptidase M1, alanyl aminopeptidase, C-terminal domain"/>
    <property type="match status" value="1"/>
</dbReference>
<organism evidence="13 14">
    <name type="scientific">Prymnesium parvum</name>
    <name type="common">Toxic golden alga</name>
    <dbReference type="NCBI Taxonomy" id="97485"/>
    <lineage>
        <taxon>Eukaryota</taxon>
        <taxon>Haptista</taxon>
        <taxon>Haptophyta</taxon>
        <taxon>Prymnesiophyceae</taxon>
        <taxon>Prymnesiales</taxon>
        <taxon>Prymnesiaceae</taxon>
        <taxon>Prymnesium</taxon>
    </lineage>
</organism>
<keyword evidence="5" id="KW-0479">Metal-binding</keyword>
<keyword evidence="3" id="KW-0031">Aminopeptidase</keyword>
<keyword evidence="14" id="KW-1185">Reference proteome</keyword>
<evidence type="ECO:0008006" key="15">
    <source>
        <dbReference type="Google" id="ProtNLM"/>
    </source>
</evidence>
<feature type="domain" description="Peptidase M1 membrane alanine aminopeptidase" evidence="9">
    <location>
        <begin position="260"/>
        <end position="474"/>
    </location>
</feature>
<dbReference type="Proteomes" id="UP001515480">
    <property type="component" value="Unassembled WGS sequence"/>
</dbReference>
<evidence type="ECO:0000259" key="9">
    <source>
        <dbReference type="Pfam" id="PF01433"/>
    </source>
</evidence>
<evidence type="ECO:0000256" key="5">
    <source>
        <dbReference type="ARBA" id="ARBA00022723"/>
    </source>
</evidence>
<evidence type="ECO:0000259" key="12">
    <source>
        <dbReference type="Pfam" id="PF17900"/>
    </source>
</evidence>
<dbReference type="CDD" id="cd09600">
    <property type="entry name" value="M1_APN"/>
    <property type="match status" value="1"/>
</dbReference>
<dbReference type="InterPro" id="IPR024601">
    <property type="entry name" value="Peptidase_M1_pepN_C"/>
</dbReference>
<protein>
    <recommendedName>
        <fullName evidence="15">Aminopeptidase N</fullName>
    </recommendedName>
</protein>
<keyword evidence="4" id="KW-0645">Protease</keyword>
<dbReference type="NCBIfam" id="TIGR02414">
    <property type="entry name" value="pepN_proteo"/>
    <property type="match status" value="1"/>
</dbReference>
<dbReference type="InterPro" id="IPR001930">
    <property type="entry name" value="Peptidase_M1"/>
</dbReference>
<evidence type="ECO:0000259" key="10">
    <source>
        <dbReference type="Pfam" id="PF11940"/>
    </source>
</evidence>
<dbReference type="InterPro" id="IPR012779">
    <property type="entry name" value="Peptidase_M1_pepN"/>
</dbReference>
<accession>A0AB34IX24</accession>
<dbReference type="InterPro" id="IPR014782">
    <property type="entry name" value="Peptidase_M1_dom"/>
</dbReference>
<feature type="domain" description="Peptidase M1 alanyl aminopeptidase Ig-like fold" evidence="10">
    <location>
        <begin position="479"/>
        <end position="572"/>
    </location>
</feature>
<dbReference type="AlphaFoldDB" id="A0AB34IX24"/>
<dbReference type="FunFam" id="3.30.2010.30:FF:000002">
    <property type="entry name" value="Putative aminopeptidase N"/>
    <property type="match status" value="1"/>
</dbReference>
<dbReference type="GO" id="GO:0008270">
    <property type="term" value="F:zinc ion binding"/>
    <property type="evidence" value="ECO:0007669"/>
    <property type="project" value="InterPro"/>
</dbReference>